<dbReference type="InterPro" id="IPR052022">
    <property type="entry name" value="26kDa_periplasmic_antigen"/>
</dbReference>
<protein>
    <submittedName>
        <fullName evidence="1">Membrane protein</fullName>
    </submittedName>
</protein>
<name>A0A086YB72_9RHOB</name>
<dbReference type="OrthoDB" id="9813144at2"/>
<dbReference type="Pfam" id="PF04402">
    <property type="entry name" value="SIMPL"/>
    <property type="match status" value="1"/>
</dbReference>
<dbReference type="GO" id="GO:0006974">
    <property type="term" value="P:DNA damage response"/>
    <property type="evidence" value="ECO:0007669"/>
    <property type="project" value="TreeGrafter"/>
</dbReference>
<dbReference type="PANTHER" id="PTHR34387">
    <property type="entry name" value="SLR1258 PROTEIN"/>
    <property type="match status" value="1"/>
</dbReference>
<organism evidence="1 2">
    <name type="scientific">Haematobacter massiliensis</name>
    <dbReference type="NCBI Taxonomy" id="195105"/>
    <lineage>
        <taxon>Bacteria</taxon>
        <taxon>Pseudomonadati</taxon>
        <taxon>Pseudomonadota</taxon>
        <taxon>Alphaproteobacteria</taxon>
        <taxon>Rhodobacterales</taxon>
        <taxon>Paracoccaceae</taxon>
        <taxon>Haematobacter</taxon>
    </lineage>
</organism>
<dbReference type="Gene3D" id="3.30.70.2970">
    <property type="entry name" value="Protein of unknown function (DUF541), domain 2"/>
    <property type="match status" value="1"/>
</dbReference>
<dbReference type="Gene3D" id="3.30.110.170">
    <property type="entry name" value="Protein of unknown function (DUF541), domain 1"/>
    <property type="match status" value="1"/>
</dbReference>
<dbReference type="Proteomes" id="UP000028826">
    <property type="component" value="Unassembled WGS sequence"/>
</dbReference>
<dbReference type="PANTHER" id="PTHR34387:SF2">
    <property type="entry name" value="SLR1258 PROTEIN"/>
    <property type="match status" value="1"/>
</dbReference>
<evidence type="ECO:0000313" key="2">
    <source>
        <dbReference type="Proteomes" id="UP000028826"/>
    </source>
</evidence>
<keyword evidence="2" id="KW-1185">Reference proteome</keyword>
<dbReference type="EMBL" id="JGYG01000002">
    <property type="protein sequence ID" value="KFI31522.1"/>
    <property type="molecule type" value="Genomic_DNA"/>
</dbReference>
<dbReference type="eggNOG" id="COG2968">
    <property type="taxonomic scope" value="Bacteria"/>
</dbReference>
<reference evidence="1 2" key="1">
    <citation type="submission" date="2014-03" db="EMBL/GenBank/DDBJ databases">
        <title>Genome of Haematobacter massiliensis CCUG 47968.</title>
        <authorList>
            <person name="Wang D."/>
            <person name="Wang G."/>
        </authorList>
    </citation>
    <scope>NUCLEOTIDE SEQUENCE [LARGE SCALE GENOMIC DNA]</scope>
    <source>
        <strain evidence="1 2">CCUG 47968</strain>
    </source>
</reference>
<dbReference type="InterPro" id="IPR007497">
    <property type="entry name" value="SIMPL/DUF541"/>
</dbReference>
<evidence type="ECO:0000313" key="1">
    <source>
        <dbReference type="EMBL" id="KFI31522.1"/>
    </source>
</evidence>
<gene>
    <name evidence="1" type="ORF">CN97_11015</name>
</gene>
<dbReference type="RefSeq" id="WP_035708213.1">
    <property type="nucleotide sequence ID" value="NZ_CAMIFG010000001.1"/>
</dbReference>
<dbReference type="STRING" id="195105.CN97_11015"/>
<comment type="caution">
    <text evidence="1">The sequence shown here is derived from an EMBL/GenBank/DDBJ whole genome shotgun (WGS) entry which is preliminary data.</text>
</comment>
<accession>A0A086YB72</accession>
<dbReference type="AlphaFoldDB" id="A0A086YB72"/>
<sequence>MRFTTLATLMMFAAAPLAAQEVQMTYPTITVNGEGEVSARPDMATVTLGVETLGDSANTALAENTAATAKMLETLKTAGIAASDMQTSDLTLGPRWEHPQEGQPKVVGFVASNNVSVTVRDLNKLGNVLDAVVKNGANTFQGLRFGLSDPKPNTDAARKAAVVDAIARANLYAEAAGVALGPVQSLTESFTGQQPRPMMRMAADSGAGVPLAEGEVSVKANVTMVFRLGE</sequence>
<proteinExistence type="predicted"/>